<keyword evidence="1" id="KW-0812">Transmembrane</keyword>
<keyword evidence="3" id="KW-1185">Reference proteome</keyword>
<feature type="transmembrane region" description="Helical" evidence="1">
    <location>
        <begin position="342"/>
        <end position="361"/>
    </location>
</feature>
<name>A0ABM8USW2_9BACT</name>
<feature type="transmembrane region" description="Helical" evidence="1">
    <location>
        <begin position="368"/>
        <end position="387"/>
    </location>
</feature>
<evidence type="ECO:0000313" key="2">
    <source>
        <dbReference type="EMBL" id="CAG5071172.1"/>
    </source>
</evidence>
<dbReference type="InterPro" id="IPR025367">
    <property type="entry name" value="DUF4271"/>
</dbReference>
<dbReference type="Pfam" id="PF14093">
    <property type="entry name" value="DUF4271"/>
    <property type="match status" value="1"/>
</dbReference>
<evidence type="ECO:0008006" key="4">
    <source>
        <dbReference type="Google" id="ProtNLM"/>
    </source>
</evidence>
<feature type="transmembrane region" description="Helical" evidence="1">
    <location>
        <begin position="172"/>
        <end position="191"/>
    </location>
</feature>
<dbReference type="RefSeq" id="WP_215234664.1">
    <property type="nucleotide sequence ID" value="NZ_CAJRAU010000004.1"/>
</dbReference>
<dbReference type="Proteomes" id="UP000679725">
    <property type="component" value="Unassembled WGS sequence"/>
</dbReference>
<feature type="transmembrane region" description="Helical" evidence="1">
    <location>
        <begin position="227"/>
        <end position="246"/>
    </location>
</feature>
<organism evidence="2 3">
    <name type="scientific">Dyadobacter linearis</name>
    <dbReference type="NCBI Taxonomy" id="2823330"/>
    <lineage>
        <taxon>Bacteria</taxon>
        <taxon>Pseudomonadati</taxon>
        <taxon>Bacteroidota</taxon>
        <taxon>Cytophagia</taxon>
        <taxon>Cytophagales</taxon>
        <taxon>Spirosomataceae</taxon>
        <taxon>Dyadobacter</taxon>
    </lineage>
</organism>
<proteinExistence type="predicted"/>
<reference evidence="2 3" key="1">
    <citation type="submission" date="2021-04" db="EMBL/GenBank/DDBJ databases">
        <authorList>
            <person name="Rodrigo-Torres L."/>
            <person name="Arahal R. D."/>
            <person name="Lucena T."/>
        </authorList>
    </citation>
    <scope>NUCLEOTIDE SEQUENCE [LARGE SCALE GENOMIC DNA]</scope>
    <source>
        <strain evidence="2 3">CECT 9623</strain>
    </source>
</reference>
<sequence>MRSIFTPFFWAFFTALLFLGTFSRSAPKITPPERFFPVYNYENDWLVYSDQYKNYVPFSPGVNEGTRSASLYIDLVKNRRYFLLLTSDTESYLFVEGALQNRIEGNSWQELSIDSLFKIYKKDELLVTIYGSEGVADKIALLCNKKKTNEAIGLNTSRPNFINIKPISFTPFGNFAVIALVLILILNAWIFNLNPLSFLRLINPIEFFNSDPRDQVSKINKPYSNTIIFFALITAMWMGFVLVFLSSNRLNLFSVNNILSEKPNTLLILGDFLILTTIFFILTYVKYIFMLLAGNMLNLDKQVDTIFIKIIQSSYMFYGALFLIVFTVSFNRATWIGDMRPYILLPFLFFYFARFVALYVVTKPPGALINLYLFSYLCVIEIIPLIVSMKFAL</sequence>
<dbReference type="EMBL" id="CAJRAU010000004">
    <property type="protein sequence ID" value="CAG5071172.1"/>
    <property type="molecule type" value="Genomic_DNA"/>
</dbReference>
<feature type="transmembrane region" description="Helical" evidence="1">
    <location>
        <begin position="306"/>
        <end position="330"/>
    </location>
</feature>
<gene>
    <name evidence="2" type="ORF">DYBT9623_03355</name>
</gene>
<keyword evidence="1" id="KW-0472">Membrane</keyword>
<feature type="transmembrane region" description="Helical" evidence="1">
    <location>
        <begin position="266"/>
        <end position="285"/>
    </location>
</feature>
<evidence type="ECO:0000313" key="3">
    <source>
        <dbReference type="Proteomes" id="UP000679725"/>
    </source>
</evidence>
<keyword evidence="1" id="KW-1133">Transmembrane helix</keyword>
<protein>
    <recommendedName>
        <fullName evidence="4">DUF4271 domain-containing protein</fullName>
    </recommendedName>
</protein>
<evidence type="ECO:0000256" key="1">
    <source>
        <dbReference type="SAM" id="Phobius"/>
    </source>
</evidence>
<comment type="caution">
    <text evidence="2">The sequence shown here is derived from an EMBL/GenBank/DDBJ whole genome shotgun (WGS) entry which is preliminary data.</text>
</comment>
<accession>A0ABM8USW2</accession>